<protein>
    <submittedName>
        <fullName evidence="1">Uncharacterized protein</fullName>
    </submittedName>
</protein>
<name>A0ABQ9FGB8_TEGGR</name>
<dbReference type="Proteomes" id="UP001217089">
    <property type="component" value="Unassembled WGS sequence"/>
</dbReference>
<sequence>MAKCLRFKHLPDPNAQQNNNPIYRGSPTLVKTVQNGKLYTVGNGEDSFYIAHIWGSPYDMGKAHGQLLGIRAVNMMNKVWEYLEEQIVQAINGTVNIFKPWFLKDVANMGYFLEEAKGVADGSGADLKKILRIHMIGELTLELLIGAMMVTVYHPTNGHAFANFGWTGWIGSITGVSSTRLAISEIGVSFPDETFGQESRFGTPFTVRTLDNYSNIFRGIEYSASVSNFFDDKNIRPNAEWHPKIEDVVYWGMDWNCPAFNEVLAKQLNYHYGNITAENVIRDVVPIVQSGNLQVAIYDLTQNIAYLSNARGSNETGPKYAYE</sequence>
<reference evidence="1 2" key="1">
    <citation type="submission" date="2022-12" db="EMBL/GenBank/DDBJ databases">
        <title>Chromosome-level genome of Tegillarca granosa.</title>
        <authorList>
            <person name="Kim J."/>
        </authorList>
    </citation>
    <scope>NUCLEOTIDE SEQUENCE [LARGE SCALE GENOMIC DNA]</scope>
    <source>
        <strain evidence="1">Teg-2019</strain>
        <tissue evidence="1">Adductor muscle</tissue>
    </source>
</reference>
<dbReference type="InterPro" id="IPR047803">
    <property type="entry name" value="DCD1A/B-like"/>
</dbReference>
<comment type="caution">
    <text evidence="1">The sequence shown here is derived from an EMBL/GenBank/DDBJ whole genome shotgun (WGS) entry which is preliminary data.</text>
</comment>
<dbReference type="PANTHER" id="PTHR35190">
    <property type="entry name" value="PROTEIN DCD1B"/>
    <property type="match status" value="1"/>
</dbReference>
<organism evidence="1 2">
    <name type="scientific">Tegillarca granosa</name>
    <name type="common">Malaysian cockle</name>
    <name type="synonym">Anadara granosa</name>
    <dbReference type="NCBI Taxonomy" id="220873"/>
    <lineage>
        <taxon>Eukaryota</taxon>
        <taxon>Metazoa</taxon>
        <taxon>Spiralia</taxon>
        <taxon>Lophotrochozoa</taxon>
        <taxon>Mollusca</taxon>
        <taxon>Bivalvia</taxon>
        <taxon>Autobranchia</taxon>
        <taxon>Pteriomorphia</taxon>
        <taxon>Arcoida</taxon>
        <taxon>Arcoidea</taxon>
        <taxon>Arcidae</taxon>
        <taxon>Tegillarca</taxon>
    </lineage>
</organism>
<proteinExistence type="predicted"/>
<gene>
    <name evidence="1" type="ORF">KUTeg_006348</name>
</gene>
<evidence type="ECO:0000313" key="1">
    <source>
        <dbReference type="EMBL" id="KAJ8316334.1"/>
    </source>
</evidence>
<keyword evidence="2" id="KW-1185">Reference proteome</keyword>
<dbReference type="PANTHER" id="PTHR35190:SF2">
    <property type="entry name" value="PROTEIN DCD1B"/>
    <property type="match status" value="1"/>
</dbReference>
<accession>A0ABQ9FGB8</accession>
<evidence type="ECO:0000313" key="2">
    <source>
        <dbReference type="Proteomes" id="UP001217089"/>
    </source>
</evidence>
<dbReference type="EMBL" id="JARBDR010000328">
    <property type="protein sequence ID" value="KAJ8316334.1"/>
    <property type="molecule type" value="Genomic_DNA"/>
</dbReference>
<feature type="non-terminal residue" evidence="1">
    <location>
        <position position="323"/>
    </location>
</feature>